<feature type="chain" id="PRO_5046342040" description="Lipid/polyisoprenoid-binding YceI-like domain-containing protein" evidence="1">
    <location>
        <begin position="21"/>
        <end position="184"/>
    </location>
</feature>
<evidence type="ECO:0000313" key="4">
    <source>
        <dbReference type="Proteomes" id="UP001156641"/>
    </source>
</evidence>
<feature type="domain" description="Lipid/polyisoprenoid-binding YceI-like" evidence="2">
    <location>
        <begin position="22"/>
        <end position="182"/>
    </location>
</feature>
<dbReference type="InterPro" id="IPR007372">
    <property type="entry name" value="Lipid/polyisoprenoid-bd_YceI"/>
</dbReference>
<evidence type="ECO:0000313" key="3">
    <source>
        <dbReference type="EMBL" id="GLR68490.1"/>
    </source>
</evidence>
<dbReference type="InterPro" id="IPR036761">
    <property type="entry name" value="TTHA0802/YceI-like_sf"/>
</dbReference>
<dbReference type="Proteomes" id="UP001156641">
    <property type="component" value="Unassembled WGS sequence"/>
</dbReference>
<dbReference type="SUPFAM" id="SSF101874">
    <property type="entry name" value="YceI-like"/>
    <property type="match status" value="1"/>
</dbReference>
<dbReference type="EMBL" id="BSOS01000090">
    <property type="protein sequence ID" value="GLR68490.1"/>
    <property type="molecule type" value="Genomic_DNA"/>
</dbReference>
<evidence type="ECO:0000259" key="2">
    <source>
        <dbReference type="SMART" id="SM00867"/>
    </source>
</evidence>
<dbReference type="SMART" id="SM00867">
    <property type="entry name" value="YceI"/>
    <property type="match status" value="1"/>
</dbReference>
<organism evidence="3 4">
    <name type="scientific">Acidocella aquatica</name>
    <dbReference type="NCBI Taxonomy" id="1922313"/>
    <lineage>
        <taxon>Bacteria</taxon>
        <taxon>Pseudomonadati</taxon>
        <taxon>Pseudomonadota</taxon>
        <taxon>Alphaproteobacteria</taxon>
        <taxon>Acetobacterales</taxon>
        <taxon>Acidocellaceae</taxon>
        <taxon>Acidocella</taxon>
    </lineage>
</organism>
<dbReference type="Gene3D" id="2.40.128.110">
    <property type="entry name" value="Lipid/polyisoprenoid-binding, YceI-like"/>
    <property type="match status" value="1"/>
</dbReference>
<feature type="signal peptide" evidence="1">
    <location>
        <begin position="1"/>
        <end position="20"/>
    </location>
</feature>
<reference evidence="4" key="1">
    <citation type="journal article" date="2019" name="Int. J. Syst. Evol. Microbiol.">
        <title>The Global Catalogue of Microorganisms (GCM) 10K type strain sequencing project: providing services to taxonomists for standard genome sequencing and annotation.</title>
        <authorList>
            <consortium name="The Broad Institute Genomics Platform"/>
            <consortium name="The Broad Institute Genome Sequencing Center for Infectious Disease"/>
            <person name="Wu L."/>
            <person name="Ma J."/>
        </authorList>
    </citation>
    <scope>NUCLEOTIDE SEQUENCE [LARGE SCALE GENOMIC DNA]</scope>
    <source>
        <strain evidence="4">NBRC 112502</strain>
    </source>
</reference>
<keyword evidence="1" id="KW-0732">Signal</keyword>
<keyword evidence="4" id="KW-1185">Reference proteome</keyword>
<dbReference type="PANTHER" id="PTHR34406:SF1">
    <property type="entry name" value="PROTEIN YCEI"/>
    <property type="match status" value="1"/>
</dbReference>
<protein>
    <recommendedName>
        <fullName evidence="2">Lipid/polyisoprenoid-binding YceI-like domain-containing protein</fullName>
    </recommendedName>
</protein>
<sequence>MKRLASGLTLLALASSPALAANWTMVPAQSTLGFSGVQTGSPFQGTFGQWSAQISFDPATPQAAHIKITIATSSAKTGDTQRDEAMPGADWFDASAFPQAVFEATGFTPEGGANYQTTGTLTIRGISQKLTLPFSLVVTGNQAVAKGQVALKRTDYGVGQGNWATGDWVSFTAGVNFTLVANKN</sequence>
<accession>A0ABQ6AAQ4</accession>
<comment type="caution">
    <text evidence="3">The sequence shown here is derived from an EMBL/GenBank/DDBJ whole genome shotgun (WGS) entry which is preliminary data.</text>
</comment>
<dbReference type="Pfam" id="PF04264">
    <property type="entry name" value="YceI"/>
    <property type="match status" value="1"/>
</dbReference>
<dbReference type="RefSeq" id="WP_284259334.1">
    <property type="nucleotide sequence ID" value="NZ_BSOS01000090.1"/>
</dbReference>
<name>A0ABQ6AAQ4_9PROT</name>
<dbReference type="PANTHER" id="PTHR34406">
    <property type="entry name" value="PROTEIN YCEI"/>
    <property type="match status" value="1"/>
</dbReference>
<gene>
    <name evidence="3" type="ORF">GCM10010909_31710</name>
</gene>
<proteinExistence type="predicted"/>
<evidence type="ECO:0000256" key="1">
    <source>
        <dbReference type="SAM" id="SignalP"/>
    </source>
</evidence>